<keyword evidence="3" id="KW-1185">Reference proteome</keyword>
<comment type="caution">
    <text evidence="2">The sequence shown here is derived from an EMBL/GenBank/DDBJ whole genome shotgun (WGS) entry which is preliminary data.</text>
</comment>
<evidence type="ECO:0000256" key="1">
    <source>
        <dbReference type="SAM" id="MobiDB-lite"/>
    </source>
</evidence>
<evidence type="ECO:0000313" key="2">
    <source>
        <dbReference type="EMBL" id="SCU66963.1"/>
    </source>
</evidence>
<name>A0A1G4I560_TRYEQ</name>
<protein>
    <recommendedName>
        <fullName evidence="4">Intraflagellar transport protein 43</fullName>
    </recommendedName>
</protein>
<feature type="compositionally biased region" description="Basic residues" evidence="1">
    <location>
        <begin position="1"/>
        <end position="12"/>
    </location>
</feature>
<proteinExistence type="predicted"/>
<dbReference type="VEuPathDB" id="TriTrypDB:TEOVI_000037400"/>
<dbReference type="EMBL" id="CZPT02000654">
    <property type="protein sequence ID" value="SCU66963.1"/>
    <property type="molecule type" value="Genomic_DNA"/>
</dbReference>
<evidence type="ECO:0000313" key="3">
    <source>
        <dbReference type="Proteomes" id="UP000195570"/>
    </source>
</evidence>
<evidence type="ECO:0008006" key="4">
    <source>
        <dbReference type="Google" id="ProtNLM"/>
    </source>
</evidence>
<accession>A0A1G4I560</accession>
<feature type="region of interest" description="Disordered" evidence="1">
    <location>
        <begin position="1"/>
        <end position="69"/>
    </location>
</feature>
<sequence length="237" mass="25526">MQSPKFGRRANMMKKAGESETSLKSLMGFATGTKHHRPRPKDEVVAKSNLRSLDDGVDEENRHQAESRQKEEVKRLVELVAEAPIGYAATLPKLAALDISNIWNDFLQAVHEDYDMSALTACLSQQLDDEDVPWNPDMLLVQLTSDMLDAAQATEGGSGLCASPDGREGAGSVDTSMAAAGEARRRRKQLLETAVEAQEESAARRRRQGGPALPDDTAAPSAPRAFATGDNVSGGHS</sequence>
<gene>
    <name evidence="2" type="ORF">TEOVI_000037400</name>
</gene>
<feature type="compositionally biased region" description="Basic and acidic residues" evidence="1">
    <location>
        <begin position="59"/>
        <end position="69"/>
    </location>
</feature>
<feature type="region of interest" description="Disordered" evidence="1">
    <location>
        <begin position="155"/>
        <end position="237"/>
    </location>
</feature>
<dbReference type="AlphaFoldDB" id="A0A1G4I560"/>
<dbReference type="Proteomes" id="UP000195570">
    <property type="component" value="Unassembled WGS sequence"/>
</dbReference>
<reference evidence="2" key="1">
    <citation type="submission" date="2016-09" db="EMBL/GenBank/DDBJ databases">
        <authorList>
            <person name="Hebert L."/>
            <person name="Moumen B."/>
        </authorList>
    </citation>
    <scope>NUCLEOTIDE SEQUENCE [LARGE SCALE GENOMIC DNA]</scope>
    <source>
        <strain evidence="2">OVI</strain>
    </source>
</reference>
<organism evidence="2 3">
    <name type="scientific">Trypanosoma equiperdum</name>
    <dbReference type="NCBI Taxonomy" id="5694"/>
    <lineage>
        <taxon>Eukaryota</taxon>
        <taxon>Discoba</taxon>
        <taxon>Euglenozoa</taxon>
        <taxon>Kinetoplastea</taxon>
        <taxon>Metakinetoplastina</taxon>
        <taxon>Trypanosomatida</taxon>
        <taxon>Trypanosomatidae</taxon>
        <taxon>Trypanosoma</taxon>
    </lineage>
</organism>
<dbReference type="GeneID" id="92374314"/>
<dbReference type="RefSeq" id="XP_067078334.1">
    <property type="nucleotide sequence ID" value="XM_067222233.1"/>
</dbReference>